<reference evidence="2" key="1">
    <citation type="submission" date="2017-07" db="EMBL/GenBank/DDBJ databases">
        <authorList>
            <person name="Mikheyev A."/>
            <person name="Grau M."/>
        </authorList>
    </citation>
    <scope>NUCLEOTIDE SEQUENCE</scope>
    <source>
        <tissue evidence="2">Venom_gland</tissue>
    </source>
</reference>
<protein>
    <submittedName>
        <fullName evidence="2">Uncharacterized protein</fullName>
    </submittedName>
</protein>
<feature type="compositionally biased region" description="Basic residues" evidence="1">
    <location>
        <begin position="21"/>
        <end position="38"/>
    </location>
</feature>
<sequence>MSKSNPPLRKCSDQDWDKQKPRGKKKGPPKLPKVHGTKSTKAGNSHQVFDEVTPVKERHPSLSTVPILAAARSITFGRWRIKHNSCSQQTRERDSTWKRIWHDKLRRRSTEVGWAVGGTAESLFE</sequence>
<evidence type="ECO:0000313" key="2">
    <source>
        <dbReference type="EMBL" id="LAA24087.1"/>
    </source>
</evidence>
<dbReference type="EMBL" id="IACI01043205">
    <property type="protein sequence ID" value="LAA24087.1"/>
    <property type="molecule type" value="Transcribed_RNA"/>
</dbReference>
<reference evidence="2" key="2">
    <citation type="submission" date="2017-12" db="EMBL/GenBank/DDBJ databases">
        <title>Coralsnake Venomics: Analyses of Venom Gland Transcriptomes and Proteomes of Six Brazilian Taxa.</title>
        <authorList>
            <person name="Aird S.D."/>
            <person name="Jorge da Silva N."/>
            <person name="Qiu L."/>
            <person name="Villar-Briones A."/>
            <person name="Aparecida-Saddi V."/>
            <person name="Campos-Telles M.P."/>
            <person name="Grau M."/>
            <person name="Mikheyev A.S."/>
        </authorList>
    </citation>
    <scope>NUCLEOTIDE SEQUENCE</scope>
    <source>
        <tissue evidence="2">Venom_gland</tissue>
    </source>
</reference>
<evidence type="ECO:0000256" key="1">
    <source>
        <dbReference type="SAM" id="MobiDB-lite"/>
    </source>
</evidence>
<organism evidence="2">
    <name type="scientific">Micrurus carvalhoi</name>
    <dbReference type="NCBI Taxonomy" id="3147026"/>
    <lineage>
        <taxon>Eukaryota</taxon>
        <taxon>Metazoa</taxon>
        <taxon>Chordata</taxon>
        <taxon>Craniata</taxon>
        <taxon>Vertebrata</taxon>
        <taxon>Euteleostomi</taxon>
        <taxon>Lepidosauria</taxon>
        <taxon>Squamata</taxon>
        <taxon>Bifurcata</taxon>
        <taxon>Unidentata</taxon>
        <taxon>Episquamata</taxon>
        <taxon>Toxicofera</taxon>
        <taxon>Serpentes</taxon>
        <taxon>Colubroidea</taxon>
        <taxon>Elapidae</taxon>
        <taxon>Elapinae</taxon>
        <taxon>Micrurus</taxon>
    </lineage>
</organism>
<feature type="compositionally biased region" description="Basic and acidic residues" evidence="1">
    <location>
        <begin position="10"/>
        <end position="20"/>
    </location>
</feature>
<proteinExistence type="predicted"/>
<dbReference type="AlphaFoldDB" id="A0A2H6N429"/>
<feature type="region of interest" description="Disordered" evidence="1">
    <location>
        <begin position="1"/>
        <end position="47"/>
    </location>
</feature>
<name>A0A2H6N429_9SAUR</name>
<accession>A0A2H6N429</accession>